<reference evidence="11 12" key="1">
    <citation type="submission" date="2019-09" db="EMBL/GenBank/DDBJ databases">
        <title>Bird 10,000 Genomes (B10K) Project - Family phase.</title>
        <authorList>
            <person name="Zhang G."/>
        </authorList>
    </citation>
    <scope>NUCLEOTIDE SEQUENCE [LARGE SCALE GENOMIC DNA]</scope>
    <source>
        <strain evidence="11">B10K-DU-011-36</strain>
        <tissue evidence="11">Muscle</tissue>
    </source>
</reference>
<dbReference type="Pfam" id="PF00169">
    <property type="entry name" value="PH"/>
    <property type="match status" value="2"/>
</dbReference>
<dbReference type="GO" id="GO:0007165">
    <property type="term" value="P:signal transduction"/>
    <property type="evidence" value="ECO:0007669"/>
    <property type="project" value="InterPro"/>
</dbReference>
<dbReference type="PRINTS" id="PR00405">
    <property type="entry name" value="REVINTRACTNG"/>
</dbReference>
<proteinExistence type="predicted"/>
<evidence type="ECO:0000256" key="4">
    <source>
        <dbReference type="ARBA" id="ARBA00022553"/>
    </source>
</evidence>
<dbReference type="Pfam" id="PF00788">
    <property type="entry name" value="RA"/>
    <property type="match status" value="1"/>
</dbReference>
<keyword evidence="6" id="KW-0479">Metal-binding</keyword>
<evidence type="ECO:0000259" key="8">
    <source>
        <dbReference type="PROSITE" id="PS50115"/>
    </source>
</evidence>
<dbReference type="SUPFAM" id="SSF50729">
    <property type="entry name" value="PH domain-like"/>
    <property type="match status" value="4"/>
</dbReference>
<evidence type="ECO:0000259" key="7">
    <source>
        <dbReference type="PROSITE" id="PS50003"/>
    </source>
</evidence>
<dbReference type="InterPro" id="IPR000159">
    <property type="entry name" value="RA_dom"/>
</dbReference>
<dbReference type="InterPro" id="IPR001849">
    <property type="entry name" value="PH_domain"/>
</dbReference>
<keyword evidence="5" id="KW-0677">Repeat</keyword>
<dbReference type="InterPro" id="IPR038508">
    <property type="entry name" value="ArfGAP_dom_sf"/>
</dbReference>
<name>A0A7L0JVX2_CHATO</name>
<dbReference type="AlphaFoldDB" id="A0A7L0JVX2"/>
<dbReference type="PROSITE" id="PS50003">
    <property type="entry name" value="PH_DOMAIN"/>
    <property type="match status" value="3"/>
</dbReference>
<dbReference type="GO" id="GO:0005886">
    <property type="term" value="C:plasma membrane"/>
    <property type="evidence" value="ECO:0007669"/>
    <property type="project" value="TreeGrafter"/>
</dbReference>
<evidence type="ECO:0000256" key="3">
    <source>
        <dbReference type="ARBA" id="ARBA00022490"/>
    </source>
</evidence>
<keyword evidence="6" id="KW-0863">Zinc-finger</keyword>
<feature type="domain" description="PH" evidence="7">
    <location>
        <begin position="405"/>
        <end position="484"/>
    </location>
</feature>
<dbReference type="SMART" id="SM00324">
    <property type="entry name" value="RhoGAP"/>
    <property type="match status" value="1"/>
</dbReference>
<dbReference type="PANTHER" id="PTHR45899">
    <property type="entry name" value="RHO GTPASE ACTIVATING PROTEIN AT 15B, ISOFORM C"/>
    <property type="match status" value="1"/>
</dbReference>
<evidence type="ECO:0000256" key="5">
    <source>
        <dbReference type="ARBA" id="ARBA00022737"/>
    </source>
</evidence>
<gene>
    <name evidence="11" type="primary">Arap1</name>
    <name evidence="11" type="ORF">CHATOR_R02762</name>
</gene>
<dbReference type="CDD" id="cd08837">
    <property type="entry name" value="ArfGap_ARAP"/>
    <property type="match status" value="1"/>
</dbReference>
<feature type="domain" description="PH" evidence="7">
    <location>
        <begin position="97"/>
        <end position="186"/>
    </location>
</feature>
<dbReference type="CDD" id="cd04385">
    <property type="entry name" value="RhoGAP_ARAP"/>
    <property type="match status" value="1"/>
</dbReference>
<keyword evidence="2" id="KW-0343">GTPase activation</keyword>
<dbReference type="CDD" id="cd13254">
    <property type="entry name" value="PH2_ARAP"/>
    <property type="match status" value="1"/>
</dbReference>
<organism evidence="11 12">
    <name type="scientific">Chauna torquata</name>
    <name type="common">Southern screamer</name>
    <dbReference type="NCBI Taxonomy" id="30388"/>
    <lineage>
        <taxon>Eukaryota</taxon>
        <taxon>Metazoa</taxon>
        <taxon>Chordata</taxon>
        <taxon>Craniata</taxon>
        <taxon>Vertebrata</taxon>
        <taxon>Euteleostomi</taxon>
        <taxon>Archelosauria</taxon>
        <taxon>Archosauria</taxon>
        <taxon>Dinosauria</taxon>
        <taxon>Saurischia</taxon>
        <taxon>Theropoda</taxon>
        <taxon>Coelurosauria</taxon>
        <taxon>Aves</taxon>
        <taxon>Neognathae</taxon>
        <taxon>Galloanserae</taxon>
        <taxon>Anseriformes</taxon>
        <taxon>Anhimidae</taxon>
        <taxon>Chauna</taxon>
    </lineage>
</organism>
<dbReference type="SMART" id="SM00105">
    <property type="entry name" value="ArfGap"/>
    <property type="match status" value="1"/>
</dbReference>
<dbReference type="InterPro" id="IPR008936">
    <property type="entry name" value="Rho_GTPase_activation_prot"/>
</dbReference>
<feature type="non-terminal residue" evidence="11">
    <location>
        <position position="1"/>
    </location>
</feature>
<dbReference type="SUPFAM" id="SSF48350">
    <property type="entry name" value="GTPase activation domain, GAP"/>
    <property type="match status" value="1"/>
</dbReference>
<dbReference type="InterPro" id="IPR000198">
    <property type="entry name" value="RhoGAP_dom"/>
</dbReference>
<dbReference type="Proteomes" id="UP000537522">
    <property type="component" value="Unassembled WGS sequence"/>
</dbReference>
<dbReference type="FunFam" id="2.30.29.30:FF:000186">
    <property type="entry name" value="Arf-GAP with Rho-GAP domain, ANK repeat and PH domain-containing protein 1"/>
    <property type="match status" value="1"/>
</dbReference>
<dbReference type="Pfam" id="PF00620">
    <property type="entry name" value="RhoGAP"/>
    <property type="match status" value="1"/>
</dbReference>
<dbReference type="PROSITE" id="PS50238">
    <property type="entry name" value="RHOGAP"/>
    <property type="match status" value="1"/>
</dbReference>
<feature type="domain" description="PH" evidence="7">
    <location>
        <begin position="1"/>
        <end position="75"/>
    </location>
</feature>
<feature type="non-terminal residue" evidence="11">
    <location>
        <position position="877"/>
    </location>
</feature>
<dbReference type="InterPro" id="IPR001164">
    <property type="entry name" value="ArfGAP_dom"/>
</dbReference>
<comment type="subcellular location">
    <subcellularLocation>
        <location evidence="1">Cytoplasm</location>
    </subcellularLocation>
</comment>
<evidence type="ECO:0000256" key="2">
    <source>
        <dbReference type="ARBA" id="ARBA00022468"/>
    </source>
</evidence>
<keyword evidence="4" id="KW-0597">Phosphoprotein</keyword>
<dbReference type="Gene3D" id="1.10.220.150">
    <property type="entry name" value="Arf GTPase activating protein"/>
    <property type="match status" value="1"/>
</dbReference>
<dbReference type="GO" id="GO:0005547">
    <property type="term" value="F:phosphatidylinositol-3,4,5-trisphosphate binding"/>
    <property type="evidence" value="ECO:0007669"/>
    <property type="project" value="InterPro"/>
</dbReference>
<dbReference type="PROSITE" id="PS50200">
    <property type="entry name" value="RA"/>
    <property type="match status" value="1"/>
</dbReference>
<comment type="caution">
    <text evidence="11">The sequence shown here is derived from an EMBL/GenBank/DDBJ whole genome shotgun (WGS) entry which is preliminary data.</text>
</comment>
<dbReference type="SUPFAM" id="SSF57863">
    <property type="entry name" value="ArfGap/RecO-like zinc finger"/>
    <property type="match status" value="1"/>
</dbReference>
<dbReference type="InterPro" id="IPR011993">
    <property type="entry name" value="PH-like_dom_sf"/>
</dbReference>
<evidence type="ECO:0000313" key="12">
    <source>
        <dbReference type="Proteomes" id="UP000537522"/>
    </source>
</evidence>
<keyword evidence="12" id="KW-1185">Reference proteome</keyword>
<dbReference type="Gene3D" id="1.10.555.10">
    <property type="entry name" value="Rho GTPase activation protein"/>
    <property type="match status" value="1"/>
</dbReference>
<evidence type="ECO:0000256" key="6">
    <source>
        <dbReference type="PROSITE-ProRule" id="PRU00288"/>
    </source>
</evidence>
<evidence type="ECO:0000259" key="9">
    <source>
        <dbReference type="PROSITE" id="PS50200"/>
    </source>
</evidence>
<dbReference type="GO" id="GO:0008360">
    <property type="term" value="P:regulation of cell shape"/>
    <property type="evidence" value="ECO:0007669"/>
    <property type="project" value="TreeGrafter"/>
</dbReference>
<feature type="domain" description="Rho-GAP" evidence="10">
    <location>
        <begin position="608"/>
        <end position="784"/>
    </location>
</feature>
<dbReference type="GO" id="GO:0005096">
    <property type="term" value="F:GTPase activator activity"/>
    <property type="evidence" value="ECO:0007669"/>
    <property type="project" value="UniProtKB-KW"/>
</dbReference>
<accession>A0A7L0JVX2</accession>
<protein>
    <submittedName>
        <fullName evidence="11">ARAP1 protein</fullName>
    </submittedName>
</protein>
<dbReference type="GO" id="GO:0008270">
    <property type="term" value="F:zinc ion binding"/>
    <property type="evidence" value="ECO:0007669"/>
    <property type="project" value="UniProtKB-KW"/>
</dbReference>
<dbReference type="Pfam" id="PF01412">
    <property type="entry name" value="ArfGap"/>
    <property type="match status" value="1"/>
</dbReference>
<evidence type="ECO:0000313" key="11">
    <source>
        <dbReference type="EMBL" id="NXK48834.1"/>
    </source>
</evidence>
<keyword evidence="3" id="KW-0963">Cytoplasm</keyword>
<dbReference type="PROSITE" id="PS50115">
    <property type="entry name" value="ARFGAP"/>
    <property type="match status" value="1"/>
</dbReference>
<dbReference type="PANTHER" id="PTHR45899:SF3">
    <property type="entry name" value="ARF-GAP WITH RHO-GAP DOMAIN, ANK REPEAT AND PH DOMAIN-CONTAINING PROTEIN 1"/>
    <property type="match status" value="1"/>
</dbReference>
<dbReference type="EMBL" id="VXAL01007615">
    <property type="protein sequence ID" value="NXK48834.1"/>
    <property type="molecule type" value="Genomic_DNA"/>
</dbReference>
<evidence type="ECO:0000256" key="1">
    <source>
        <dbReference type="ARBA" id="ARBA00004496"/>
    </source>
</evidence>
<dbReference type="GO" id="GO:0005802">
    <property type="term" value="C:trans-Golgi network"/>
    <property type="evidence" value="ECO:0007669"/>
    <property type="project" value="TreeGrafter"/>
</dbReference>
<feature type="domain" description="Ras-associating" evidence="9">
    <location>
        <begin position="816"/>
        <end position="877"/>
    </location>
</feature>
<dbReference type="SMART" id="SM00233">
    <property type="entry name" value="PH"/>
    <property type="match status" value="4"/>
</dbReference>
<sequence>YQKRWVKLDADYLRYFDSEKDAYSKRFIPVSSITRVASVGDQKFEVVTNNRNFVFRAESDADRNEWIRTLQQVAEERKSKAPERTPMSLTATDAMDPADKSGFLELRGFKHKLFVAVAGDKVFLYKNSEDYRLGIGITYIEMNVGNVKEVDRRGFDLTTPYRIFSFWADSDQEKEEWVEAMQHSIAEALSNSEVAERIWVLEPNRFCADCGSPKPDWASINLCVVICKRCAGEHRGLGPGITKVRSLKMDRKVWTEELIELFQQIGNAVANQFWAANVPPSEAIGPTSSSQDRRRFLIAKYREGKYRRYHPLFGNQEELDRALCAAVTTSDLAETQALVFCGAAVTCATGDPQCPTPLALAEKSGQRLQMEFLLHNRTSGKGCPHHPHRRAGLPSTSLCRAEFSRRWCTLQDGVLSYYENDRNAVPNGEIKVEEIVCLVNNPPHAHGIESTFEVYIESERLYLFGLDSPEPVREWLKSIAKSFVPPRAEELLGHDFERIGRLLYKGGLNLERTKEGWFALAGSTLYVCFEDSERQEALQLRKLQELCTCPVPSAEPTVRDPRPCPRRLRAAVAGRTLYIQGERRLDFLGWVHAIQKAASSSGDTLSEQQLTEADVPMLVDRCIDYITQCGLTSEGIYRKSGQNSKTTSLLEMLRRDARSVRLKEGEHQVDDVANTLKRFFRDLGDGLFTRRWSQDWLQATALEDEEAKIREYRRLLDTLPTVNRATLKALINHLFRVQRFSGDNQMNTHNLAIVFGPTLFQTDGKDYKAGRVVEDLISHYVKIFNVNDQEMKKQQDEITAIMKMREAASSGTQQAGDFICTVYLEEKKTETEQHVKIPATMTAEELTFEILDRRKIVMKEKDYWSCFEVNEREEAGR</sequence>
<dbReference type="InterPro" id="IPR037278">
    <property type="entry name" value="ARFGAP/RecO"/>
</dbReference>
<keyword evidence="6" id="KW-0862">Zinc</keyword>
<feature type="domain" description="Arf-GAP" evidence="8">
    <location>
        <begin position="192"/>
        <end position="317"/>
    </location>
</feature>
<evidence type="ECO:0000259" key="10">
    <source>
        <dbReference type="PROSITE" id="PS50238"/>
    </source>
</evidence>
<dbReference type="InterPro" id="IPR037858">
    <property type="entry name" value="RhoGAP_ARAP"/>
</dbReference>
<dbReference type="Gene3D" id="2.30.29.30">
    <property type="entry name" value="Pleckstrin-homology domain (PH domain)/Phosphotyrosine-binding domain (PTB)"/>
    <property type="match status" value="4"/>
</dbReference>
<dbReference type="InterPro" id="IPR052227">
    <property type="entry name" value="Arf-Rho-GAP_ANK-PH_domain"/>
</dbReference>